<name>A0A517LDJ5_9PEZI</name>
<dbReference type="EMBL" id="CP042194">
    <property type="protein sequence ID" value="QDS73704.1"/>
    <property type="molecule type" value="Genomic_DNA"/>
</dbReference>
<accession>A0A517LDJ5</accession>
<sequence length="118" mass="12591">MDSASVPAGPPHARFSRGTIIGSAVGGGIALLVLLILFYLIVRDRNYRDRRSVVDVPTEEQHEVVGLRPALGYEGVEVPNLHKTQPLDGAKLDSGRSTVIGSNDSSSRSLSAPKQETV</sequence>
<protein>
    <submittedName>
        <fullName evidence="3">Uncharacterized protein</fullName>
    </submittedName>
</protein>
<dbReference type="AlphaFoldDB" id="A0A517LDJ5"/>
<feature type="region of interest" description="Disordered" evidence="1">
    <location>
        <begin position="82"/>
        <end position="118"/>
    </location>
</feature>
<reference evidence="3 4" key="1">
    <citation type="submission" date="2019-07" db="EMBL/GenBank/DDBJ databases">
        <title>Finished genome of Venturia effusa.</title>
        <authorList>
            <person name="Young C.A."/>
            <person name="Cox M.P."/>
            <person name="Ganley A.R.D."/>
            <person name="David W.J."/>
        </authorList>
    </citation>
    <scope>NUCLEOTIDE SEQUENCE [LARGE SCALE GENOMIC DNA]</scope>
    <source>
        <strain evidence="4">albino</strain>
    </source>
</reference>
<organism evidence="3 4">
    <name type="scientific">Venturia effusa</name>
    <dbReference type="NCBI Taxonomy" id="50376"/>
    <lineage>
        <taxon>Eukaryota</taxon>
        <taxon>Fungi</taxon>
        <taxon>Dikarya</taxon>
        <taxon>Ascomycota</taxon>
        <taxon>Pezizomycotina</taxon>
        <taxon>Dothideomycetes</taxon>
        <taxon>Pleosporomycetidae</taxon>
        <taxon>Venturiales</taxon>
        <taxon>Venturiaceae</taxon>
        <taxon>Venturia</taxon>
    </lineage>
</organism>
<evidence type="ECO:0000313" key="4">
    <source>
        <dbReference type="Proteomes" id="UP000316270"/>
    </source>
</evidence>
<feature type="transmembrane region" description="Helical" evidence="2">
    <location>
        <begin position="20"/>
        <end position="42"/>
    </location>
</feature>
<proteinExistence type="predicted"/>
<keyword evidence="2" id="KW-1133">Transmembrane helix</keyword>
<keyword evidence="2" id="KW-0812">Transmembrane</keyword>
<evidence type="ECO:0000256" key="1">
    <source>
        <dbReference type="SAM" id="MobiDB-lite"/>
    </source>
</evidence>
<keyword evidence="4" id="KW-1185">Reference proteome</keyword>
<evidence type="ECO:0000313" key="3">
    <source>
        <dbReference type="EMBL" id="QDS73704.1"/>
    </source>
</evidence>
<evidence type="ECO:0000256" key="2">
    <source>
        <dbReference type="SAM" id="Phobius"/>
    </source>
</evidence>
<dbReference type="Proteomes" id="UP000316270">
    <property type="component" value="Chromosome 10"/>
</dbReference>
<gene>
    <name evidence="3" type="ORF">FKW77_003300</name>
</gene>
<keyword evidence="2" id="KW-0472">Membrane</keyword>
<feature type="compositionally biased region" description="Polar residues" evidence="1">
    <location>
        <begin position="95"/>
        <end position="118"/>
    </location>
</feature>
<dbReference type="OrthoDB" id="3936301at2759"/>